<accession>A0A0G2I899</accession>
<dbReference type="InterPro" id="IPR017805">
    <property type="entry name" value="SAM_MeTrfase_EasF-type_put"/>
</dbReference>
<keyword evidence="7" id="KW-1185">Reference proteome</keyword>
<feature type="compositionally biased region" description="Polar residues" evidence="4">
    <location>
        <begin position="677"/>
        <end position="687"/>
    </location>
</feature>
<evidence type="ECO:0000256" key="2">
    <source>
        <dbReference type="ARBA" id="ARBA00022679"/>
    </source>
</evidence>
<dbReference type="Gene3D" id="3.40.50.150">
    <property type="entry name" value="Vaccinia Virus protein VP39"/>
    <property type="match status" value="1"/>
</dbReference>
<dbReference type="PANTHER" id="PTHR43397:SF1">
    <property type="entry name" value="ERGOTHIONEINE BIOSYNTHESIS PROTEIN 1"/>
    <property type="match status" value="1"/>
</dbReference>
<dbReference type="PANTHER" id="PTHR43397">
    <property type="entry name" value="ERGOTHIONEINE BIOSYNTHESIS PROTEIN 1"/>
    <property type="match status" value="1"/>
</dbReference>
<dbReference type="InterPro" id="IPR042095">
    <property type="entry name" value="SUMF_sf"/>
</dbReference>
<feature type="region of interest" description="Disordered" evidence="4">
    <location>
        <begin position="672"/>
        <end position="696"/>
    </location>
</feature>
<comment type="caution">
    <text evidence="6">The sequence shown here is derived from an EMBL/GenBank/DDBJ whole genome shotgun (WGS) entry which is preliminary data.</text>
</comment>
<evidence type="ECO:0000256" key="1">
    <source>
        <dbReference type="ARBA" id="ARBA00022603"/>
    </source>
</evidence>
<dbReference type="SUPFAM" id="SSF56436">
    <property type="entry name" value="C-type lectin-like"/>
    <property type="match status" value="1"/>
</dbReference>
<evidence type="ECO:0000256" key="4">
    <source>
        <dbReference type="SAM" id="MobiDB-lite"/>
    </source>
</evidence>
<reference evidence="6 7" key="2">
    <citation type="submission" date="2015-05" db="EMBL/GenBank/DDBJ databases">
        <authorList>
            <person name="Morales-Cruz A."/>
            <person name="Amrine K.C."/>
            <person name="Cantu D."/>
        </authorList>
    </citation>
    <scope>NUCLEOTIDE SEQUENCE [LARGE SCALE GENOMIC DNA]</scope>
    <source>
        <strain evidence="6">DA912</strain>
    </source>
</reference>
<proteinExistence type="predicted"/>
<evidence type="ECO:0000313" key="7">
    <source>
        <dbReference type="Proteomes" id="UP000034680"/>
    </source>
</evidence>
<dbReference type="AlphaFoldDB" id="A0A0G2I899"/>
<sequence length="768" mass="85306">MTVAAETAVVSNGVAPVDKAGKTGAPPPASSPNLNIIDIRCAAVEINIREEINSLFKAQDDPRRLPTLLLYDERGLQLFEAITYLDEYYLTNDEIQVLRESASKIAESIPAKSMFIELGSGNLRKVNLLLEAFERAGKEVDYYALDLSRQELERTLAQLPVYKHVKSHGLWGTYDDGREWLKRPANISRPKCVVSLGSSIGNFLRDEASDFLRGFADVLSPGDTMLVGLDSCMDPAKVYHAYNDRDGVTHDFILNGLVNANKVLGEEAFNLQDWRVIGEYVYDDEGGRHQAFYSPTRDVVVLGETIKANERIQVEQSLKYSQAAATKLWSLAGLHMLVKPKMPFSLIPSAYASSALPTLSDWEGIWTAWDTVTRDMLPHEELLDRPIRLRNACIFYIGHIPTFLDIQLNKTTRTAPIEPKEYAAIFERGIDPDVDNPETCHSHSETPTEWPPVQEIVTYQNNVRKRLRSFEKTLPPPNTAHPDFKELAEKAKAARVPNEWFDVPAKEISIGLDDPEEGTDNGRYYGWDNEKPRRKIKVNAFQAQGRAITNMELPASWVEVNPGELLNGDGFATGSAVPAHTNGHPLTNGHAGSHPSLPSSFLSSKAVRTVYGLVPLEYALDWPISASYNELSGCASWLGGRIPTFEEARSIYDHVDILKRKEAERKLGKTVPAVNGHLSNNGVQETPPSRAAGKLEGDGDQSDLFIDLDGANIGFHHWHPVPVTAGGNRLAGQGEMGGLWEWTSSPLRKWPEFEPMALYPLYTGECPI</sequence>
<feature type="domain" description="Histidine-specific methyltransferase SAM-dependent" evidence="5">
    <location>
        <begin position="59"/>
        <end position="336"/>
    </location>
</feature>
<dbReference type="EMBL" id="LCUC01000140">
    <property type="protein sequence ID" value="KKY36010.1"/>
    <property type="molecule type" value="Genomic_DNA"/>
</dbReference>
<keyword evidence="3" id="KW-0949">S-adenosyl-L-methionine</keyword>
<dbReference type="InterPro" id="IPR051128">
    <property type="entry name" value="EgtD_Methyltrsf_superfamily"/>
</dbReference>
<name>A0A0G2I899_9PEZI</name>
<dbReference type="GO" id="GO:0008168">
    <property type="term" value="F:methyltransferase activity"/>
    <property type="evidence" value="ECO:0007669"/>
    <property type="project" value="UniProtKB-KW"/>
</dbReference>
<organism evidence="6 7">
    <name type="scientific">Diaporthe ampelina</name>
    <dbReference type="NCBI Taxonomy" id="1214573"/>
    <lineage>
        <taxon>Eukaryota</taxon>
        <taxon>Fungi</taxon>
        <taxon>Dikarya</taxon>
        <taxon>Ascomycota</taxon>
        <taxon>Pezizomycotina</taxon>
        <taxon>Sordariomycetes</taxon>
        <taxon>Sordariomycetidae</taxon>
        <taxon>Diaporthales</taxon>
        <taxon>Diaporthaceae</taxon>
        <taxon>Diaporthe</taxon>
    </lineage>
</organism>
<reference evidence="6 7" key="1">
    <citation type="submission" date="2015-05" db="EMBL/GenBank/DDBJ databases">
        <title>Distinctive expansion of gene families associated with plant cell wall degradation and secondary metabolism in the genomes of grapevine trunk pathogens.</title>
        <authorList>
            <person name="Lawrence D.P."/>
            <person name="Travadon R."/>
            <person name="Rolshausen P.E."/>
            <person name="Baumgartner K."/>
        </authorList>
    </citation>
    <scope>NUCLEOTIDE SEQUENCE [LARGE SCALE GENOMIC DNA]</scope>
    <source>
        <strain evidence="6">DA912</strain>
    </source>
</reference>
<evidence type="ECO:0000256" key="3">
    <source>
        <dbReference type="ARBA" id="ARBA00022691"/>
    </source>
</evidence>
<keyword evidence="2" id="KW-0808">Transferase</keyword>
<dbReference type="STRING" id="1214573.A0A0G2I899"/>
<dbReference type="InterPro" id="IPR029063">
    <property type="entry name" value="SAM-dependent_MTases_sf"/>
</dbReference>
<protein>
    <recommendedName>
        <fullName evidence="5">Histidine-specific methyltransferase SAM-dependent domain-containing protein</fullName>
    </recommendedName>
</protein>
<evidence type="ECO:0000313" key="6">
    <source>
        <dbReference type="EMBL" id="KKY36010.1"/>
    </source>
</evidence>
<dbReference type="Gene3D" id="3.90.1580.10">
    <property type="entry name" value="paralog of FGE (formylglycine-generating enzyme)"/>
    <property type="match status" value="1"/>
</dbReference>
<gene>
    <name evidence="6" type="ORF">UCDDA912_g03974</name>
</gene>
<dbReference type="InterPro" id="IPR016187">
    <property type="entry name" value="CTDL_fold"/>
</dbReference>
<dbReference type="Pfam" id="PF10017">
    <property type="entry name" value="Methyltransf_33"/>
    <property type="match status" value="1"/>
</dbReference>
<keyword evidence="1" id="KW-0489">Methyltransferase</keyword>
<dbReference type="NCBIfam" id="TIGR03439">
    <property type="entry name" value="methyl_EasF"/>
    <property type="match status" value="1"/>
</dbReference>
<evidence type="ECO:0000259" key="5">
    <source>
        <dbReference type="Pfam" id="PF10017"/>
    </source>
</evidence>
<dbReference type="InterPro" id="IPR019257">
    <property type="entry name" value="MeTrfase_dom"/>
</dbReference>
<dbReference type="Proteomes" id="UP000034680">
    <property type="component" value="Unassembled WGS sequence"/>
</dbReference>
<dbReference type="OrthoDB" id="659at2759"/>
<dbReference type="GO" id="GO:0032259">
    <property type="term" value="P:methylation"/>
    <property type="evidence" value="ECO:0007669"/>
    <property type="project" value="UniProtKB-KW"/>
</dbReference>